<accession>A0A9D5M5E2</accession>
<dbReference type="PROSITE" id="PS00659">
    <property type="entry name" value="GLYCOSYL_HYDROL_F5"/>
    <property type="match status" value="1"/>
</dbReference>
<dbReference type="GO" id="GO:0000272">
    <property type="term" value="P:polysaccharide catabolic process"/>
    <property type="evidence" value="ECO:0007669"/>
    <property type="project" value="UniProtKB-KW"/>
</dbReference>
<reference evidence="8" key="1">
    <citation type="submission" date="2020-10" db="EMBL/GenBank/DDBJ databases">
        <title>ChiBAC.</title>
        <authorList>
            <person name="Zenner C."/>
            <person name="Hitch T.C.A."/>
            <person name="Clavel T."/>
        </authorList>
    </citation>
    <scope>NUCLEOTIDE SEQUENCE</scope>
    <source>
        <strain evidence="8">DSM 107454</strain>
    </source>
</reference>
<dbReference type="EMBL" id="JADCKB010000031">
    <property type="protein sequence ID" value="MBE5041024.1"/>
    <property type="molecule type" value="Genomic_DNA"/>
</dbReference>
<protein>
    <submittedName>
        <fullName evidence="8">S-layer homology domain-containing protein</fullName>
    </submittedName>
</protein>
<keyword evidence="9" id="KW-1185">Reference proteome</keyword>
<keyword evidence="6" id="KW-0732">Signal</keyword>
<evidence type="ECO:0000256" key="5">
    <source>
        <dbReference type="ARBA" id="ARBA00023326"/>
    </source>
</evidence>
<evidence type="ECO:0000256" key="6">
    <source>
        <dbReference type="SAM" id="SignalP"/>
    </source>
</evidence>
<comment type="caution">
    <text evidence="8">The sequence shown here is derived from an EMBL/GenBank/DDBJ whole genome shotgun (WGS) entry which is preliminary data.</text>
</comment>
<evidence type="ECO:0000313" key="8">
    <source>
        <dbReference type="EMBL" id="MBE5041024.1"/>
    </source>
</evidence>
<gene>
    <name evidence="8" type="ORF">INF28_11200</name>
</gene>
<dbReference type="GO" id="GO:0004553">
    <property type="term" value="F:hydrolase activity, hydrolyzing O-glycosyl compounds"/>
    <property type="evidence" value="ECO:0007669"/>
    <property type="project" value="InterPro"/>
</dbReference>
<dbReference type="PANTHER" id="PTHR43308:SF5">
    <property type="entry name" value="S-LAYER PROTEIN _ PEPTIDOGLYCAN ENDO-BETA-N-ACETYLGLUCOSAMINIDASE"/>
    <property type="match status" value="1"/>
</dbReference>
<dbReference type="PROSITE" id="PS51257">
    <property type="entry name" value="PROKAR_LIPOPROTEIN"/>
    <property type="match status" value="1"/>
</dbReference>
<feature type="domain" description="SLH" evidence="7">
    <location>
        <begin position="535"/>
        <end position="598"/>
    </location>
</feature>
<dbReference type="InterPro" id="IPR017853">
    <property type="entry name" value="GH"/>
</dbReference>
<name>A0A9D5M5E2_9FIRM</name>
<evidence type="ECO:0000256" key="3">
    <source>
        <dbReference type="ARBA" id="ARBA00023277"/>
    </source>
</evidence>
<evidence type="ECO:0000313" key="9">
    <source>
        <dbReference type="Proteomes" id="UP000806542"/>
    </source>
</evidence>
<dbReference type="Gene3D" id="3.20.20.80">
    <property type="entry name" value="Glycosidases"/>
    <property type="match status" value="1"/>
</dbReference>
<keyword evidence="2" id="KW-0378">Hydrolase</keyword>
<feature type="signal peptide" evidence="6">
    <location>
        <begin position="1"/>
        <end position="31"/>
    </location>
</feature>
<sequence length="1396" mass="156812">MRCKGIARWCRIWPVTLAILMACNICGAVFAEPIPADVSANDALSTTGAWVDELENLDLVYESKNIQVTNRQNEKYDDVSRAYPQVKNTEAYLVYKIEDISVIKMTAFVSGYEYIFRINESNKNPFTFQISEDGNNWTSIQGESSVTFEHSWRKYIYSVDNIPAETKYFKVNISTIWWSSMYIGPDECQIGSIAFFPAGETSDIPLTISRNSGTVSAFADDFDKLNSSWTVADQHTDFVSIATVDGRSCLDIHTSAELSSAGAADPYITLGGLNLSGDVYSISLDIMCDNMAFDRYLMIGANTSGGVGQYIYPLCFGTNGTIGYRNANNVFCNFDTPVTYEPGKWYTITAVVDMANAKLVVYVDGKKLSTQETVLLSGTEGGINEIRIVNNYAATSGHTYVDRIEINRELNFQAATHADENQIVTFLDSYNSWAKKYIVQLTALGIMNGYGDGTFRPDENITVEEFVKCALNASGIFVTGVDWSEAYMQKAKELGVIRNGEFDNSERDIQRQEAARILVRLFAKQIDQTKLAFYQDTIQDWTSIDQSFQEEVLAAYANGFLTGDQNGAFRSTDAISRAETAAIIVRAMDESVRDYGLYTVGIYADESYRAIANDLKSILESSGFEVQLLQYDDMYNYHALDAERLDCLVCLNAVEEEFVNVFRGYLENGGDLVVAGPEFFNLLNTKEFVIPIFEGMDYEPYLLEGVRHINVNQDQNIVSLDCDITGNYSGSSAVGFPFPDSGEYIPLLEATDEYGHNLGHAAGILTNYDGRYIGSDWLFYGIAEKDFYSHPDFINSVAKTMETFRSRTLDTVYTKEKLLEKNLQDLNTYEITEEKPPAGVTVSADGKTLVDPWGEELFLIGASVFGPMEYYNFVGHPTYGTYSVEKLETLFREANEIGVNCFRFWNIPTDEQPAKVIKNLARKYKIYIYPCIQEGFKDNRKEELETIEKIAKAYGDEPMVIGYDLWNEPYLPQLLFRFGGNDASNPMLKYDFVGNEIMNTIPPGKTSTIQSTYNYYLSEYTKSGGRLSAVANSSYPGLLNNIVAAESIAWYYLMTGSIWSYDMHESLYDPAQNGSFEIVNQLDDAINETITKGIDERRDLIRMYDSDALITIGYMSNVALYQANVEELDWWNHHLYTYPNSYEDVYNSLHTFDVLQNTGAEIPVILGEFGVNAGQELDSGEALEYDQTNQFNFAHWLYAYANGYGGAVNWELYTKRTSTRRYFFTTPVGKGETALTAKEHHGLLLDDGNTGKEMPIAMALKFFKDYIDRHNIGDGEFTLLESGGQSEAGWSFKDIDVEYAAATEYQSDKLKFSAADEDVPIVMLDWSGETIKAMSTKRQTVYINTALKTDNVNDSDVKISGLHGETNLQNGWLEITLLPNEIVNIAVSNQMVCTKF</sequence>
<dbReference type="SUPFAM" id="SSF51445">
    <property type="entry name" value="(Trans)glycosidases"/>
    <property type="match status" value="1"/>
</dbReference>
<evidence type="ECO:0000256" key="2">
    <source>
        <dbReference type="ARBA" id="ARBA00022801"/>
    </source>
</evidence>
<feature type="chain" id="PRO_5038408239" evidence="6">
    <location>
        <begin position="32"/>
        <end position="1396"/>
    </location>
</feature>
<keyword evidence="4" id="KW-0326">Glycosidase</keyword>
<dbReference type="PROSITE" id="PS51272">
    <property type="entry name" value="SLH"/>
    <property type="match status" value="2"/>
</dbReference>
<evidence type="ECO:0000256" key="4">
    <source>
        <dbReference type="ARBA" id="ARBA00023295"/>
    </source>
</evidence>
<dbReference type="SUPFAM" id="SSF49899">
    <property type="entry name" value="Concanavalin A-like lectins/glucanases"/>
    <property type="match status" value="1"/>
</dbReference>
<dbReference type="Proteomes" id="UP000806542">
    <property type="component" value="Unassembled WGS sequence"/>
</dbReference>
<keyword evidence="5" id="KW-0624">Polysaccharide degradation</keyword>
<dbReference type="PANTHER" id="PTHR43308">
    <property type="entry name" value="OUTER MEMBRANE PROTEIN ALPHA-RELATED"/>
    <property type="match status" value="1"/>
</dbReference>
<dbReference type="InterPro" id="IPR018087">
    <property type="entry name" value="Glyco_hydro_5_CS"/>
</dbReference>
<dbReference type="Pfam" id="PF00395">
    <property type="entry name" value="SLH"/>
    <property type="match status" value="2"/>
</dbReference>
<dbReference type="InterPro" id="IPR013320">
    <property type="entry name" value="ConA-like_dom_sf"/>
</dbReference>
<feature type="domain" description="SLH" evidence="7">
    <location>
        <begin position="421"/>
        <end position="484"/>
    </location>
</feature>
<evidence type="ECO:0000256" key="1">
    <source>
        <dbReference type="ARBA" id="ARBA00022737"/>
    </source>
</evidence>
<dbReference type="Gene3D" id="2.60.120.200">
    <property type="match status" value="1"/>
</dbReference>
<evidence type="ECO:0000259" key="7">
    <source>
        <dbReference type="PROSITE" id="PS51272"/>
    </source>
</evidence>
<dbReference type="InterPro" id="IPR001119">
    <property type="entry name" value="SLH_dom"/>
</dbReference>
<organism evidence="8 9">
    <name type="scientific">Ructibacterium gallinarum</name>
    <dbReference type="NCBI Taxonomy" id="2779355"/>
    <lineage>
        <taxon>Bacteria</taxon>
        <taxon>Bacillati</taxon>
        <taxon>Bacillota</taxon>
        <taxon>Clostridia</taxon>
        <taxon>Eubacteriales</taxon>
        <taxon>Oscillospiraceae</taxon>
        <taxon>Ructibacterium</taxon>
    </lineage>
</organism>
<keyword evidence="1" id="KW-0677">Repeat</keyword>
<keyword evidence="3" id="KW-0119">Carbohydrate metabolism</keyword>
<proteinExistence type="predicted"/>
<dbReference type="InterPro" id="IPR051465">
    <property type="entry name" value="Cell_Envelope_Struct_Comp"/>
</dbReference>